<name>A0A1I3U142_9BURK</name>
<dbReference type="InterPro" id="IPR011335">
    <property type="entry name" value="Restrct_endonuc-II-like"/>
</dbReference>
<keyword evidence="5 6" id="KW-0234">DNA repair</keyword>
<keyword evidence="1 6" id="KW-0540">Nuclease</keyword>
<comment type="function">
    <text evidence="6">May nick specific sequences that contain T:G mispairs resulting from m5C-deamination.</text>
</comment>
<evidence type="ECO:0000256" key="6">
    <source>
        <dbReference type="PIRNR" id="PIRNR018267"/>
    </source>
</evidence>
<evidence type="ECO:0000313" key="8">
    <source>
        <dbReference type="Proteomes" id="UP000199548"/>
    </source>
</evidence>
<dbReference type="PIRSF" id="PIRSF018267">
    <property type="entry name" value="VSR_endonuc"/>
    <property type="match status" value="1"/>
</dbReference>
<evidence type="ECO:0000313" key="7">
    <source>
        <dbReference type="EMBL" id="SFJ75497.1"/>
    </source>
</evidence>
<keyword evidence="4 6" id="KW-0378">Hydrolase</keyword>
<reference evidence="7 8" key="1">
    <citation type="submission" date="2016-10" db="EMBL/GenBank/DDBJ databases">
        <authorList>
            <person name="de Groot N.N."/>
        </authorList>
    </citation>
    <scope>NUCLEOTIDE SEQUENCE [LARGE SCALE GENOMIC DNA]</scope>
    <source>
        <strain evidence="7 8">LMG 23650</strain>
    </source>
</reference>
<dbReference type="GO" id="GO:0006298">
    <property type="term" value="P:mismatch repair"/>
    <property type="evidence" value="ECO:0007669"/>
    <property type="project" value="UniProtKB-UniRule"/>
</dbReference>
<dbReference type="Proteomes" id="UP000199548">
    <property type="component" value="Unassembled WGS sequence"/>
</dbReference>
<dbReference type="AlphaFoldDB" id="A0A1I3U142"/>
<organism evidence="7 8">
    <name type="scientific">Paraburkholderia megapolitana</name>
    <dbReference type="NCBI Taxonomy" id="420953"/>
    <lineage>
        <taxon>Bacteria</taxon>
        <taxon>Pseudomonadati</taxon>
        <taxon>Pseudomonadota</taxon>
        <taxon>Betaproteobacteria</taxon>
        <taxon>Burkholderiales</taxon>
        <taxon>Burkholderiaceae</taxon>
        <taxon>Paraburkholderia</taxon>
    </lineage>
</organism>
<protein>
    <recommendedName>
        <fullName evidence="6">Very short patch repair endonuclease</fullName>
        <ecNumber evidence="6">3.1.-.-</ecNumber>
    </recommendedName>
</protein>
<evidence type="ECO:0000256" key="3">
    <source>
        <dbReference type="ARBA" id="ARBA00022763"/>
    </source>
</evidence>
<sequence length="161" mass="18718">MVDVVDPATRSRMMSGIRGRNTKPEVLIRSLLHRRGLRFRLDARDLPGRPDIVLPRYRAVVFVHGCFWHGHDCHLFKWPQTRPEFWRDKIGRNRSNDEKAQRLLLEQGWRVATVWECALRGAHRDLDGVLQRLIDWLHSEEALTFEERGTAPPARAQAPAG</sequence>
<dbReference type="STRING" id="420953.SAMN05192543_110188"/>
<dbReference type="NCBIfam" id="TIGR00632">
    <property type="entry name" value="vsr"/>
    <property type="match status" value="1"/>
</dbReference>
<comment type="similarity">
    <text evidence="6">Belongs to the vsr family.</text>
</comment>
<proteinExistence type="inferred from homology"/>
<evidence type="ECO:0000256" key="4">
    <source>
        <dbReference type="ARBA" id="ARBA00022801"/>
    </source>
</evidence>
<dbReference type="GO" id="GO:0016787">
    <property type="term" value="F:hydrolase activity"/>
    <property type="evidence" value="ECO:0007669"/>
    <property type="project" value="UniProtKB-KW"/>
</dbReference>
<dbReference type="InterPro" id="IPR004603">
    <property type="entry name" value="DNA_mismatch_endonuc_vsr"/>
</dbReference>
<dbReference type="OrthoDB" id="9801520at2"/>
<dbReference type="Pfam" id="PF03852">
    <property type="entry name" value="Vsr"/>
    <property type="match status" value="1"/>
</dbReference>
<accession>A0A1I3U142</accession>
<dbReference type="EMBL" id="FOQU01000010">
    <property type="protein sequence ID" value="SFJ75497.1"/>
    <property type="molecule type" value="Genomic_DNA"/>
</dbReference>
<evidence type="ECO:0000256" key="2">
    <source>
        <dbReference type="ARBA" id="ARBA00022759"/>
    </source>
</evidence>
<dbReference type="Gene3D" id="3.40.960.10">
    <property type="entry name" value="VSR Endonuclease"/>
    <property type="match status" value="1"/>
</dbReference>
<evidence type="ECO:0000256" key="5">
    <source>
        <dbReference type="ARBA" id="ARBA00023204"/>
    </source>
</evidence>
<dbReference type="GO" id="GO:0004519">
    <property type="term" value="F:endonuclease activity"/>
    <property type="evidence" value="ECO:0007669"/>
    <property type="project" value="UniProtKB-KW"/>
</dbReference>
<dbReference type="CDD" id="cd00221">
    <property type="entry name" value="Vsr"/>
    <property type="match status" value="1"/>
</dbReference>
<dbReference type="SUPFAM" id="SSF52980">
    <property type="entry name" value="Restriction endonuclease-like"/>
    <property type="match status" value="1"/>
</dbReference>
<keyword evidence="3 6" id="KW-0227">DNA damage</keyword>
<evidence type="ECO:0000256" key="1">
    <source>
        <dbReference type="ARBA" id="ARBA00022722"/>
    </source>
</evidence>
<dbReference type="EC" id="3.1.-.-" evidence="6"/>
<keyword evidence="2 6" id="KW-0255">Endonuclease</keyword>
<keyword evidence="8" id="KW-1185">Reference proteome</keyword>
<gene>
    <name evidence="7" type="ORF">SAMN05192543_110188</name>
</gene>
<dbReference type="RefSeq" id="WP_091018591.1">
    <property type="nucleotide sequence ID" value="NZ_CP041745.1"/>
</dbReference>